<evidence type="ECO:0000313" key="1">
    <source>
        <dbReference type="EMBL" id="MFB9579251.1"/>
    </source>
</evidence>
<reference evidence="1 2" key="1">
    <citation type="submission" date="2024-09" db="EMBL/GenBank/DDBJ databases">
        <authorList>
            <person name="Sun Q."/>
            <person name="Mori K."/>
        </authorList>
    </citation>
    <scope>NUCLEOTIDE SEQUENCE [LARGE SCALE GENOMIC DNA]</scope>
    <source>
        <strain evidence="1 2">JCM 3331</strain>
    </source>
</reference>
<sequence>MPPVLLAPPVLPVALIPLALLILMVLLVSLPGMTAAAPMWSG</sequence>
<name>A0ABV5RNM4_9ACTN</name>
<keyword evidence="2" id="KW-1185">Reference proteome</keyword>
<accession>A0ABV5RNM4</accession>
<comment type="caution">
    <text evidence="1">The sequence shown here is derived from an EMBL/GenBank/DDBJ whole genome shotgun (WGS) entry which is preliminary data.</text>
</comment>
<proteinExistence type="predicted"/>
<dbReference type="RefSeq" id="WP_345514870.1">
    <property type="nucleotide sequence ID" value="NZ_BAAAXD010000030.1"/>
</dbReference>
<dbReference type="EMBL" id="JBHMCG010000218">
    <property type="protein sequence ID" value="MFB9579251.1"/>
    <property type="molecule type" value="Genomic_DNA"/>
</dbReference>
<dbReference type="Proteomes" id="UP001589710">
    <property type="component" value="Unassembled WGS sequence"/>
</dbReference>
<gene>
    <name evidence="1" type="ORF">ACFFTL_45160</name>
</gene>
<organism evidence="1 2">
    <name type="scientific">Streptomyces yanii</name>
    <dbReference type="NCBI Taxonomy" id="78510"/>
    <lineage>
        <taxon>Bacteria</taxon>
        <taxon>Bacillati</taxon>
        <taxon>Actinomycetota</taxon>
        <taxon>Actinomycetes</taxon>
        <taxon>Kitasatosporales</taxon>
        <taxon>Streptomycetaceae</taxon>
        <taxon>Streptomyces</taxon>
    </lineage>
</organism>
<protein>
    <submittedName>
        <fullName evidence="1">Uncharacterized protein</fullName>
    </submittedName>
</protein>
<evidence type="ECO:0000313" key="2">
    <source>
        <dbReference type="Proteomes" id="UP001589710"/>
    </source>
</evidence>